<dbReference type="Proteomes" id="UP000439903">
    <property type="component" value="Unassembled WGS sequence"/>
</dbReference>
<organism evidence="1 2">
    <name type="scientific">Gigaspora margarita</name>
    <dbReference type="NCBI Taxonomy" id="4874"/>
    <lineage>
        <taxon>Eukaryota</taxon>
        <taxon>Fungi</taxon>
        <taxon>Fungi incertae sedis</taxon>
        <taxon>Mucoromycota</taxon>
        <taxon>Glomeromycotina</taxon>
        <taxon>Glomeromycetes</taxon>
        <taxon>Diversisporales</taxon>
        <taxon>Gigasporaceae</taxon>
        <taxon>Gigaspora</taxon>
    </lineage>
</organism>
<dbReference type="OrthoDB" id="5584915at2759"/>
<dbReference type="AlphaFoldDB" id="A0A8H4A494"/>
<name>A0A8H4A494_GIGMA</name>
<protein>
    <submittedName>
        <fullName evidence="1">DUF1703-domain-containing protein</fullName>
    </submittedName>
</protein>
<dbReference type="PANTHER" id="PTHR34825">
    <property type="entry name" value="CONSERVED PROTEIN, WITH A WEAK D-GALACTARATE DEHYDRATASE/ALTRONATE HYDROLASE DOMAIN"/>
    <property type="match status" value="1"/>
</dbReference>
<keyword evidence="2" id="KW-1185">Reference proteome</keyword>
<accession>A0A8H4A494</accession>
<comment type="caution">
    <text evidence="1">The sequence shown here is derived from an EMBL/GenBank/DDBJ whole genome shotgun (WGS) entry which is preliminary data.</text>
</comment>
<sequence>MQDNDKNLEKALLVGVSRIAKSGFGPGLNNLVVFPMYVDRYASHFGFTEDEVSILLQHYDKKEWLNEVKEWYGGYRAGNGICLYNPWSINQFIDTNTLKSHWVDTDTLSDMGS</sequence>
<gene>
    <name evidence="1" type="ORF">F8M41_006298</name>
</gene>
<evidence type="ECO:0000313" key="2">
    <source>
        <dbReference type="Proteomes" id="UP000439903"/>
    </source>
</evidence>
<dbReference type="PANTHER" id="PTHR34825:SF1">
    <property type="entry name" value="AAA-ATPASE-LIKE DOMAIN-CONTAINING PROTEIN"/>
    <property type="match status" value="1"/>
</dbReference>
<dbReference type="EMBL" id="WTPW01001615">
    <property type="protein sequence ID" value="KAF0425691.1"/>
    <property type="molecule type" value="Genomic_DNA"/>
</dbReference>
<evidence type="ECO:0000313" key="1">
    <source>
        <dbReference type="EMBL" id="KAF0425691.1"/>
    </source>
</evidence>
<reference evidence="1 2" key="1">
    <citation type="journal article" date="2019" name="Environ. Microbiol.">
        <title>At the nexus of three kingdoms: the genome of the mycorrhizal fungus Gigaspora margarita provides insights into plant, endobacterial and fungal interactions.</title>
        <authorList>
            <person name="Venice F."/>
            <person name="Ghignone S."/>
            <person name="Salvioli di Fossalunga A."/>
            <person name="Amselem J."/>
            <person name="Novero M."/>
            <person name="Xianan X."/>
            <person name="Sedzielewska Toro K."/>
            <person name="Morin E."/>
            <person name="Lipzen A."/>
            <person name="Grigoriev I.V."/>
            <person name="Henrissat B."/>
            <person name="Martin F.M."/>
            <person name="Bonfante P."/>
        </authorList>
    </citation>
    <scope>NUCLEOTIDE SEQUENCE [LARGE SCALE GENOMIC DNA]</scope>
    <source>
        <strain evidence="1 2">BEG34</strain>
    </source>
</reference>
<proteinExistence type="predicted"/>